<dbReference type="GO" id="GO:0006644">
    <property type="term" value="P:phospholipid metabolic process"/>
    <property type="evidence" value="ECO:0007669"/>
    <property type="project" value="InterPro"/>
</dbReference>
<name>A0AAF3J2P7_9BILA</name>
<dbReference type="AlphaFoldDB" id="A0AAF3J2P7"/>
<dbReference type="InterPro" id="IPR036444">
    <property type="entry name" value="PLipase_A2_dom_sf"/>
</dbReference>
<dbReference type="GO" id="GO:0050482">
    <property type="term" value="P:arachidonate secretion"/>
    <property type="evidence" value="ECO:0007669"/>
    <property type="project" value="InterPro"/>
</dbReference>
<reference evidence="2" key="1">
    <citation type="submission" date="2024-02" db="UniProtKB">
        <authorList>
            <consortium name="WormBaseParasite"/>
        </authorList>
    </citation>
    <scope>IDENTIFICATION</scope>
</reference>
<accession>A0AAF3J2P7</accession>
<organism evidence="1 2">
    <name type="scientific">Mesorhabditis belari</name>
    <dbReference type="NCBI Taxonomy" id="2138241"/>
    <lineage>
        <taxon>Eukaryota</taxon>
        <taxon>Metazoa</taxon>
        <taxon>Ecdysozoa</taxon>
        <taxon>Nematoda</taxon>
        <taxon>Chromadorea</taxon>
        <taxon>Rhabditida</taxon>
        <taxon>Rhabditina</taxon>
        <taxon>Rhabditomorpha</taxon>
        <taxon>Rhabditoidea</taxon>
        <taxon>Rhabditidae</taxon>
        <taxon>Mesorhabditinae</taxon>
        <taxon>Mesorhabditis</taxon>
    </lineage>
</organism>
<proteinExistence type="predicted"/>
<dbReference type="Pfam" id="PF05535">
    <property type="entry name" value="Chromadorea_ALT"/>
    <property type="match status" value="1"/>
</dbReference>
<evidence type="ECO:0000313" key="2">
    <source>
        <dbReference type="WBParaSite" id="MBELARI_LOCUS12475"/>
    </source>
</evidence>
<dbReference type="SUPFAM" id="SSF48619">
    <property type="entry name" value="Phospholipase A2, PLA2"/>
    <property type="match status" value="1"/>
</dbReference>
<dbReference type="WBParaSite" id="MBELARI_LOCUS12475">
    <property type="protein sequence ID" value="MBELARI_LOCUS12475"/>
    <property type="gene ID" value="MBELARI_LOCUS12475"/>
</dbReference>
<dbReference type="Proteomes" id="UP000887575">
    <property type="component" value="Unassembled WGS sequence"/>
</dbReference>
<keyword evidence="1" id="KW-1185">Reference proteome</keyword>
<evidence type="ECO:0000313" key="1">
    <source>
        <dbReference type="Proteomes" id="UP000887575"/>
    </source>
</evidence>
<dbReference type="InterPro" id="IPR008451">
    <property type="entry name" value="Chromadorea_ALT"/>
</dbReference>
<dbReference type="GO" id="GO:0004623">
    <property type="term" value="F:phospholipase A2 activity"/>
    <property type="evidence" value="ECO:0007669"/>
    <property type="project" value="InterPro"/>
</dbReference>
<protein>
    <submittedName>
        <fullName evidence="2">Uncharacterized protein</fullName>
    </submittedName>
</protein>
<sequence length="154" mass="18653">MLIFLLFTSFTVAENETLHFDEHNPRIFDPPPREHLADSRFCRQEWWMKNDSTFSCFGAKFVKSDGFFQPCNQHSHCYESREPTDWCILSYGYRWSNWGCHCDKKFNSCVIERWNGYGRQMEWGYCTPKKEFHCDPEQMKRKERVDAYLMRMKG</sequence>